<name>A0ACB9CRC3_CICIN</name>
<dbReference type="Proteomes" id="UP001055811">
    <property type="component" value="Linkage Group LG05"/>
</dbReference>
<protein>
    <submittedName>
        <fullName evidence="1">Uncharacterized protein</fullName>
    </submittedName>
</protein>
<gene>
    <name evidence="1" type="ORF">L2E82_26745</name>
</gene>
<dbReference type="EMBL" id="CM042013">
    <property type="protein sequence ID" value="KAI3736760.1"/>
    <property type="molecule type" value="Genomic_DNA"/>
</dbReference>
<reference evidence="2" key="1">
    <citation type="journal article" date="2022" name="Mol. Ecol. Resour.">
        <title>The genomes of chicory, endive, great burdock and yacon provide insights into Asteraceae palaeo-polyploidization history and plant inulin production.</title>
        <authorList>
            <person name="Fan W."/>
            <person name="Wang S."/>
            <person name="Wang H."/>
            <person name="Wang A."/>
            <person name="Jiang F."/>
            <person name="Liu H."/>
            <person name="Zhao H."/>
            <person name="Xu D."/>
            <person name="Zhang Y."/>
        </authorList>
    </citation>
    <scope>NUCLEOTIDE SEQUENCE [LARGE SCALE GENOMIC DNA]</scope>
    <source>
        <strain evidence="2">cv. Punajuju</strain>
    </source>
</reference>
<accession>A0ACB9CRC3</accession>
<evidence type="ECO:0000313" key="1">
    <source>
        <dbReference type="EMBL" id="KAI3736760.1"/>
    </source>
</evidence>
<organism evidence="1 2">
    <name type="scientific">Cichorium intybus</name>
    <name type="common">Chicory</name>
    <dbReference type="NCBI Taxonomy" id="13427"/>
    <lineage>
        <taxon>Eukaryota</taxon>
        <taxon>Viridiplantae</taxon>
        <taxon>Streptophyta</taxon>
        <taxon>Embryophyta</taxon>
        <taxon>Tracheophyta</taxon>
        <taxon>Spermatophyta</taxon>
        <taxon>Magnoliopsida</taxon>
        <taxon>eudicotyledons</taxon>
        <taxon>Gunneridae</taxon>
        <taxon>Pentapetalae</taxon>
        <taxon>asterids</taxon>
        <taxon>campanulids</taxon>
        <taxon>Asterales</taxon>
        <taxon>Asteraceae</taxon>
        <taxon>Cichorioideae</taxon>
        <taxon>Cichorieae</taxon>
        <taxon>Cichoriinae</taxon>
        <taxon>Cichorium</taxon>
    </lineage>
</organism>
<proteinExistence type="predicted"/>
<reference evidence="1 2" key="2">
    <citation type="journal article" date="2022" name="Mol. Ecol. Resour.">
        <title>The genomes of chicory, endive, great burdock and yacon provide insights into Asteraceae paleo-polyploidization history and plant inulin production.</title>
        <authorList>
            <person name="Fan W."/>
            <person name="Wang S."/>
            <person name="Wang H."/>
            <person name="Wang A."/>
            <person name="Jiang F."/>
            <person name="Liu H."/>
            <person name="Zhao H."/>
            <person name="Xu D."/>
            <person name="Zhang Y."/>
        </authorList>
    </citation>
    <scope>NUCLEOTIDE SEQUENCE [LARGE SCALE GENOMIC DNA]</scope>
    <source>
        <strain evidence="2">cv. Punajuju</strain>
        <tissue evidence="1">Leaves</tissue>
    </source>
</reference>
<sequence length="626" mass="71082">MRKSKRTFRMFVEEELGEFPHFVVWAVLEWMLIISLYLDGALAFISNKFADIFELDPPCVLCTRVDHALSEKNPSSNYSESMCDSHKKDISSLAYCHVHRKLSDIRSMCEGCLLSFSTEKESDSETNKQRDGDVKDQKTFTKPEKKVTDSNKDDHTIDTDRCSCCGESLKAKQPSKELSRDFSNLRASTQVPPSSPRVSGFFPTSSPRASSLFPSSSPRASSFFPSSSPRSSSFFPSSSPRAFSSLFPCSSPRASSSFFPTSSPRAFSSLAPMASPRAAWRIEEAGRNPEYRYTELRFVSDNELDIAEYDYGMNTNARHYEEMNEDTMKTPSHIKGNRFFGLSLAESVGSPRWALKPPKKAPLEKSELFSETTEEPPADGGSILQQLKKQVTDNRKALVTLYLELDEERCAAAVAANNAMAMITRLQAEKAAVHMEALQYQRMMDEQAEYDEEAIQILRDLYLKKEEDVKALEAELDVYRERYGELKKTDNDEYDEYDDELQPRSHGDRSDFESIEDDQSVDGNRKGNHEETSVDFETDRMHLFGMLKDFENHLRSSSQREDHQHKDKDTGNNASFMKEVNLMREKLAAIEAESGFLKQTAMTLEKGDEGTKILTEIAEHLRKLNC</sequence>
<keyword evidence="2" id="KW-1185">Reference proteome</keyword>
<comment type="caution">
    <text evidence="1">The sequence shown here is derived from an EMBL/GenBank/DDBJ whole genome shotgun (WGS) entry which is preliminary data.</text>
</comment>
<evidence type="ECO:0000313" key="2">
    <source>
        <dbReference type="Proteomes" id="UP001055811"/>
    </source>
</evidence>